<feature type="region of interest" description="Disordered" evidence="1">
    <location>
        <begin position="223"/>
        <end position="248"/>
    </location>
</feature>
<accession>A0A9W8H795</accession>
<gene>
    <name evidence="3" type="ORF">GGI19_000188</name>
</gene>
<evidence type="ECO:0000313" key="3">
    <source>
        <dbReference type="EMBL" id="KAJ2757254.1"/>
    </source>
</evidence>
<feature type="region of interest" description="Disordered" evidence="1">
    <location>
        <begin position="1282"/>
        <end position="1314"/>
    </location>
</feature>
<feature type="compositionally biased region" description="Low complexity" evidence="1">
    <location>
        <begin position="873"/>
        <end position="884"/>
    </location>
</feature>
<evidence type="ECO:0000256" key="1">
    <source>
        <dbReference type="SAM" id="MobiDB-lite"/>
    </source>
</evidence>
<feature type="region of interest" description="Disordered" evidence="1">
    <location>
        <begin position="1087"/>
        <end position="1110"/>
    </location>
</feature>
<proteinExistence type="predicted"/>
<feature type="compositionally biased region" description="Low complexity" evidence="1">
    <location>
        <begin position="567"/>
        <end position="580"/>
    </location>
</feature>
<sequence>MYGETTEIAGARLAAIILSTISAIASLVVVISYVRMLLQFRAHQRRIIEASMGAGGGGVSAVPPAACFSCESSLATPGVNKTHFFSPQNRPVRQLNGSISGLPIQNSIPMQTVLSSGIPALNLQRSSMPPLPHTLQGTAASMRTRTSSRATSCSRLVDVYSKDDGDVGSYHSKSHSIAVAAALTQSTGNADTFRGWAKHYHQPPKSRVPPLTLQPLSIATDRKPQYQYQPQRHTSLENSASPPIDISQPPRRLLIPGRELLSRMLPRRRKDRSAGAPAVLDIFGSGRRKRKLPRIPSSKIAVLSGIDFLLHTLWIVNTTAADGVGGCTASLFFYQWIQLFYLFFLAAFASRSAMRLRNLQPIQPRKQRRTDMIYSCSTLAASLALSVLPAIMATAQHDDELNLCWFARGTSISLRWVWVTLNIWVILSLLFLIATSIYVGVILSNERRDLMSFIMHPSTAAAAAAAQAAANSGSAEHIKTTDSTQMPSFYYSSMSAPGAQHSQMAAGVPTNYYYHNRSNQVVAADAPPNISGNNIGTGIAATTFGARSTSLASRESLGLSRGGGNETSPGAGTATTPATGNGSGAGSKCRPAPLMIYPPNHPVALAHEALHGRRPITSRSRDSALVSSECLRHTTGNSMAAHRTAQSHMPQYPDIPQYSGRTSSSGRNSNCESCKRCSVSSQGSGRVHSERSMRHHSEIISAARYYSLSRQQWSNAGLSRPGSSIADNKMQYHRPLSSGLVYMTGLANDSESSRISAAHPWDSSRRLIHKPSYASTTAAAAPQTQKASPLAVEHRPLYGFYAQRSVAASAGGRGSGQKCRRMAKHMSMPVPSGAVGSHAYSTSSVEQEHSEASAAAYMATRHARQLSMPQDASHQQQHQSSRQSGATFAQGRWYGSQPFNANSGEAAAPLGLLPKPSLAHIGGTAKTTSGGIGLAVHMDLQSGKPANSSAAAKNSAKTRKAQRRGLLGWFISGLFSGSHKGGGKRSETQGQMQRIERRVHMLVATGALRVATRAMVPLVTQLCMVVWSTLHSINASDGVLTKVYAAAILLLSTQGLLDMALYHFFDTQADNSNVSLPSGIPLSSYNNAGSSSGGSGGKAPNSFAPHSQHRFHHQSSLVYLHADVVYTPRASHDRRPSSNWHDPYYHHHRQHYYQQQPQAQQQYPQSQQQLPQQLQQPHGHHRLSAEGKHRTMNPGAPSHHHSRGRSGHHHGGRHHQRSISLTSVGSADRRFVFNVDSLNIRRADRTSNAMQSDTLHDGSDCVAWSHMDALSAHDASSISQFSASGPHVQHHHQPVLSGWEEADLEESPRSSAVN</sequence>
<feature type="region of interest" description="Disordered" evidence="1">
    <location>
        <begin position="828"/>
        <end position="887"/>
    </location>
</feature>
<evidence type="ECO:0000256" key="2">
    <source>
        <dbReference type="SAM" id="Phobius"/>
    </source>
</evidence>
<feature type="region of interest" description="Disordered" evidence="1">
    <location>
        <begin position="658"/>
        <end position="693"/>
    </location>
</feature>
<feature type="transmembrane region" description="Helical" evidence="2">
    <location>
        <begin position="332"/>
        <end position="351"/>
    </location>
</feature>
<evidence type="ECO:0000313" key="4">
    <source>
        <dbReference type="Proteomes" id="UP001140011"/>
    </source>
</evidence>
<feature type="compositionally biased region" description="Low complexity" evidence="1">
    <location>
        <begin position="659"/>
        <end position="670"/>
    </location>
</feature>
<keyword evidence="2" id="KW-1133">Transmembrane helix</keyword>
<comment type="caution">
    <text evidence="3">The sequence shown here is derived from an EMBL/GenBank/DDBJ whole genome shotgun (WGS) entry which is preliminary data.</text>
</comment>
<feature type="transmembrane region" description="Helical" evidence="2">
    <location>
        <begin position="372"/>
        <end position="396"/>
    </location>
</feature>
<organism evidence="3 4">
    <name type="scientific">Coemansia pectinata</name>
    <dbReference type="NCBI Taxonomy" id="1052879"/>
    <lineage>
        <taxon>Eukaryota</taxon>
        <taxon>Fungi</taxon>
        <taxon>Fungi incertae sedis</taxon>
        <taxon>Zoopagomycota</taxon>
        <taxon>Kickxellomycotina</taxon>
        <taxon>Kickxellomycetes</taxon>
        <taxon>Kickxellales</taxon>
        <taxon>Kickxellaceae</taxon>
        <taxon>Coemansia</taxon>
    </lineage>
</organism>
<feature type="compositionally biased region" description="Basic residues" evidence="1">
    <location>
        <begin position="1198"/>
        <end position="1217"/>
    </location>
</feature>
<dbReference type="Proteomes" id="UP001140011">
    <property type="component" value="Unassembled WGS sequence"/>
</dbReference>
<reference evidence="3" key="1">
    <citation type="submission" date="2022-07" db="EMBL/GenBank/DDBJ databases">
        <title>Phylogenomic reconstructions and comparative analyses of Kickxellomycotina fungi.</title>
        <authorList>
            <person name="Reynolds N.K."/>
            <person name="Stajich J.E."/>
            <person name="Barry K."/>
            <person name="Grigoriev I.V."/>
            <person name="Crous P."/>
            <person name="Smith M.E."/>
        </authorList>
    </citation>
    <scope>NUCLEOTIDE SEQUENCE</scope>
    <source>
        <strain evidence="3">BCRC 34297</strain>
    </source>
</reference>
<feature type="region of interest" description="Disordered" evidence="1">
    <location>
        <begin position="1151"/>
        <end position="1223"/>
    </location>
</feature>
<feature type="compositionally biased region" description="Low complexity" evidence="1">
    <location>
        <begin position="1152"/>
        <end position="1177"/>
    </location>
</feature>
<keyword evidence="2" id="KW-0812">Transmembrane</keyword>
<name>A0A9W8H795_9FUNG</name>
<keyword evidence="2" id="KW-0472">Membrane</keyword>
<feature type="region of interest" description="Disordered" evidence="1">
    <location>
        <begin position="552"/>
        <end position="587"/>
    </location>
</feature>
<dbReference type="OrthoDB" id="5591985at2759"/>
<feature type="compositionally biased region" description="Polar residues" evidence="1">
    <location>
        <begin position="226"/>
        <end position="241"/>
    </location>
</feature>
<protein>
    <submittedName>
        <fullName evidence="3">Uncharacterized protein</fullName>
    </submittedName>
</protein>
<dbReference type="EMBL" id="JANBUH010000004">
    <property type="protein sequence ID" value="KAJ2757254.1"/>
    <property type="molecule type" value="Genomic_DNA"/>
</dbReference>
<keyword evidence="4" id="KW-1185">Reference proteome</keyword>
<feature type="transmembrane region" description="Helical" evidence="2">
    <location>
        <begin position="416"/>
        <end position="443"/>
    </location>
</feature>
<feature type="transmembrane region" description="Helical" evidence="2">
    <location>
        <begin position="300"/>
        <end position="320"/>
    </location>
</feature>
<feature type="transmembrane region" description="Helical" evidence="2">
    <location>
        <begin position="12"/>
        <end position="38"/>
    </location>
</feature>